<feature type="domain" description="Major facilitator superfamily (MFS) profile" evidence="7">
    <location>
        <begin position="22"/>
        <end position="483"/>
    </location>
</feature>
<gene>
    <name evidence="8" type="ORF">CVS30_02960</name>
</gene>
<dbReference type="InterPro" id="IPR020846">
    <property type="entry name" value="MFS_dom"/>
</dbReference>
<dbReference type="OrthoDB" id="4484751at2"/>
<feature type="transmembrane region" description="Helical" evidence="6">
    <location>
        <begin position="215"/>
        <end position="237"/>
    </location>
</feature>
<feature type="transmembrane region" description="Helical" evidence="6">
    <location>
        <begin position="180"/>
        <end position="203"/>
    </location>
</feature>
<dbReference type="InterPro" id="IPR036259">
    <property type="entry name" value="MFS_trans_sf"/>
</dbReference>
<keyword evidence="9" id="KW-1185">Reference proteome</keyword>
<keyword evidence="5 6" id="KW-0472">Membrane</keyword>
<dbReference type="GO" id="GO:0022857">
    <property type="term" value="F:transmembrane transporter activity"/>
    <property type="evidence" value="ECO:0007669"/>
    <property type="project" value="InterPro"/>
</dbReference>
<evidence type="ECO:0000313" key="9">
    <source>
        <dbReference type="Proteomes" id="UP000247980"/>
    </source>
</evidence>
<sequence length="491" mass="50918">MASVQRGMSGTSLRLAPTATAVVGFLVLVELTSGILQGYYTPLLTDIARHLGIHDADVNWFEAAQLMVSALVVPVLAKMGDMIGHKKVLLLSTALTAAASWGVAFAPNFWMFLIAWALQGFYVVWLPLEIALIFSRSHSRPDGAALTRKAAGILVAGLEFGVIVGALAGGFIGAALPGQLWLTLMIPAVAVTLCFFVVLLGVPESESRTGGRLDLMGLTLLSTGLLLITAGLTFMRINGPGTWWAWAAVVLGITALLPFTRHELGHKDPLIDIRLLRQPSMWPIQLTAFLFGVSVLGAQAPLSTFARTDPAEVGYGLGATSGTVSILIGVYVLGLLVGALLYPVATRWLTPRITLLGAAIFVGLGYLMFLPFHDTTAQVLLNMAIAGIGSGALVAALPSAAAAAAPLTQTGMATGLTNATKTVGGAFASCVFGIALAGQALGSLTGGGHSTAAPLEGYILVWTICGVTALCAGVALFFVPKNAFGAVRREG</sequence>
<dbReference type="Pfam" id="PF07690">
    <property type="entry name" value="MFS_1"/>
    <property type="match status" value="1"/>
</dbReference>
<dbReference type="PANTHER" id="PTHR42718:SF9">
    <property type="entry name" value="MAJOR FACILITATOR SUPERFAMILY MULTIDRUG TRANSPORTER MFSC"/>
    <property type="match status" value="1"/>
</dbReference>
<feature type="transmembrane region" description="Helical" evidence="6">
    <location>
        <begin position="89"/>
        <end position="107"/>
    </location>
</feature>
<comment type="subcellular location">
    <subcellularLocation>
        <location evidence="1">Cell membrane</location>
        <topology evidence="1">Multi-pass membrane protein</topology>
    </subcellularLocation>
</comment>
<organism evidence="8 9">
    <name type="scientific">Arthrobacter psychrolactophilus</name>
    <dbReference type="NCBI Taxonomy" id="92442"/>
    <lineage>
        <taxon>Bacteria</taxon>
        <taxon>Bacillati</taxon>
        <taxon>Actinomycetota</taxon>
        <taxon>Actinomycetes</taxon>
        <taxon>Micrococcales</taxon>
        <taxon>Micrococcaceae</taxon>
        <taxon>Arthrobacter</taxon>
    </lineage>
</organism>
<feature type="transmembrane region" description="Helical" evidence="6">
    <location>
        <begin position="458"/>
        <end position="479"/>
    </location>
</feature>
<feature type="transmembrane region" description="Helical" evidence="6">
    <location>
        <begin position="154"/>
        <end position="174"/>
    </location>
</feature>
<keyword evidence="4 6" id="KW-1133">Transmembrane helix</keyword>
<dbReference type="SUPFAM" id="SSF103473">
    <property type="entry name" value="MFS general substrate transporter"/>
    <property type="match status" value="1"/>
</dbReference>
<keyword evidence="3 6" id="KW-0812">Transmembrane</keyword>
<dbReference type="PROSITE" id="PS50850">
    <property type="entry name" value="MFS"/>
    <property type="match status" value="1"/>
</dbReference>
<evidence type="ECO:0000256" key="6">
    <source>
        <dbReference type="SAM" id="Phobius"/>
    </source>
</evidence>
<feature type="transmembrane region" description="Helical" evidence="6">
    <location>
        <begin position="281"/>
        <end position="302"/>
    </location>
</feature>
<evidence type="ECO:0000256" key="4">
    <source>
        <dbReference type="ARBA" id="ARBA00022989"/>
    </source>
</evidence>
<dbReference type="Gene3D" id="1.20.1250.20">
    <property type="entry name" value="MFS general substrate transporter like domains"/>
    <property type="match status" value="1"/>
</dbReference>
<proteinExistence type="predicted"/>
<evidence type="ECO:0000256" key="1">
    <source>
        <dbReference type="ARBA" id="ARBA00004651"/>
    </source>
</evidence>
<dbReference type="PANTHER" id="PTHR42718">
    <property type="entry name" value="MAJOR FACILITATOR SUPERFAMILY MULTIDRUG TRANSPORTER MFSC"/>
    <property type="match status" value="1"/>
</dbReference>
<name>A0A2V5IT00_9MICC</name>
<feature type="transmembrane region" description="Helical" evidence="6">
    <location>
        <begin position="353"/>
        <end position="372"/>
    </location>
</feature>
<protein>
    <submittedName>
        <fullName evidence="8">MFS transporter</fullName>
    </submittedName>
</protein>
<evidence type="ECO:0000259" key="7">
    <source>
        <dbReference type="PROSITE" id="PS50850"/>
    </source>
</evidence>
<evidence type="ECO:0000313" key="8">
    <source>
        <dbReference type="EMBL" id="PYI39645.1"/>
    </source>
</evidence>
<feature type="transmembrane region" description="Helical" evidence="6">
    <location>
        <begin position="419"/>
        <end position="438"/>
    </location>
</feature>
<feature type="transmembrane region" description="Helical" evidence="6">
    <location>
        <begin position="60"/>
        <end position="77"/>
    </location>
</feature>
<accession>A0A2V5IT00</accession>
<keyword evidence="2" id="KW-0813">Transport</keyword>
<feature type="transmembrane region" description="Helical" evidence="6">
    <location>
        <begin position="21"/>
        <end position="40"/>
    </location>
</feature>
<evidence type="ECO:0000256" key="5">
    <source>
        <dbReference type="ARBA" id="ARBA00023136"/>
    </source>
</evidence>
<evidence type="ECO:0000256" key="2">
    <source>
        <dbReference type="ARBA" id="ARBA00022448"/>
    </source>
</evidence>
<feature type="transmembrane region" description="Helical" evidence="6">
    <location>
        <begin position="113"/>
        <end position="134"/>
    </location>
</feature>
<dbReference type="AlphaFoldDB" id="A0A2V5IT00"/>
<dbReference type="EMBL" id="QJVC01000002">
    <property type="protein sequence ID" value="PYI39645.1"/>
    <property type="molecule type" value="Genomic_DNA"/>
</dbReference>
<feature type="transmembrane region" description="Helical" evidence="6">
    <location>
        <begin position="384"/>
        <end position="407"/>
    </location>
</feature>
<reference evidence="8 9" key="1">
    <citation type="submission" date="2018-05" db="EMBL/GenBank/DDBJ databases">
        <title>Genetic diversity of glacier-inhabiting Cryobacterium bacteria in China and description of Cryobacterium mengkeensis sp. nov. and Arthrobacter glacialis sp. nov.</title>
        <authorList>
            <person name="Liu Q."/>
            <person name="Xin Y.-H."/>
        </authorList>
    </citation>
    <scope>NUCLEOTIDE SEQUENCE [LARGE SCALE GENOMIC DNA]</scope>
    <source>
        <strain evidence="8 9">B7</strain>
    </source>
</reference>
<dbReference type="Proteomes" id="UP000247980">
    <property type="component" value="Unassembled WGS sequence"/>
</dbReference>
<evidence type="ECO:0000256" key="3">
    <source>
        <dbReference type="ARBA" id="ARBA00022692"/>
    </source>
</evidence>
<comment type="caution">
    <text evidence="8">The sequence shown here is derived from an EMBL/GenBank/DDBJ whole genome shotgun (WGS) entry which is preliminary data.</text>
</comment>
<dbReference type="GO" id="GO:0005886">
    <property type="term" value="C:plasma membrane"/>
    <property type="evidence" value="ECO:0007669"/>
    <property type="project" value="UniProtKB-SubCell"/>
</dbReference>
<dbReference type="InterPro" id="IPR011701">
    <property type="entry name" value="MFS"/>
</dbReference>
<feature type="transmembrane region" description="Helical" evidence="6">
    <location>
        <begin position="322"/>
        <end position="341"/>
    </location>
</feature>
<feature type="transmembrane region" description="Helical" evidence="6">
    <location>
        <begin position="243"/>
        <end position="260"/>
    </location>
</feature>
<dbReference type="RefSeq" id="WP_110483819.1">
    <property type="nucleotide sequence ID" value="NZ_QJVC01000002.1"/>
</dbReference>